<dbReference type="InterPro" id="IPR010982">
    <property type="entry name" value="Lambda_DNA-bd_dom_sf"/>
</dbReference>
<dbReference type="Pfam" id="PF19054">
    <property type="entry name" value="DUF5753"/>
    <property type="match status" value="1"/>
</dbReference>
<dbReference type="Proteomes" id="UP000199207">
    <property type="component" value="Unassembled WGS sequence"/>
</dbReference>
<dbReference type="STRING" id="910347.SAMN05421773_11952"/>
<dbReference type="SUPFAM" id="SSF47413">
    <property type="entry name" value="lambda repressor-like DNA-binding domains"/>
    <property type="match status" value="1"/>
</dbReference>
<gene>
    <name evidence="2" type="ORF">SAMN05421773_11952</name>
</gene>
<dbReference type="CDD" id="cd00093">
    <property type="entry name" value="HTH_XRE"/>
    <property type="match status" value="1"/>
</dbReference>
<sequence length="270" mass="30066">MSAAEAGAVVGLTGPYLNHIEAGRTAIAEEKLRKLLTAYGCSSETYIEELVAMVLATGKGWWSHYRKDISARGRDLAELESSAVALSTYEPTHLPGLLQSPEYVRALLTAGNPGEPADSTQRFIEFRVRRQEVLTGDDPPSLHAVIHEAAFHMRFVDADIMRRQLTHLIEVSRLPHITVQLVPFRSAPMPLVGTPFVHCHSRHPLLDTVYLESDAGSSFLSTPEQLTRYRDIFSRLSDVALPPIDVSGPERRSYTQRDSLSLIQHLLYVL</sequence>
<evidence type="ECO:0000313" key="2">
    <source>
        <dbReference type="EMBL" id="SFD56684.1"/>
    </source>
</evidence>
<feature type="domain" description="HTH cro/C1-type" evidence="1">
    <location>
        <begin position="1"/>
        <end position="47"/>
    </location>
</feature>
<dbReference type="Pfam" id="PF01381">
    <property type="entry name" value="HTH_3"/>
    <property type="match status" value="1"/>
</dbReference>
<dbReference type="InterPro" id="IPR043917">
    <property type="entry name" value="DUF5753"/>
</dbReference>
<evidence type="ECO:0000259" key="1">
    <source>
        <dbReference type="PROSITE" id="PS50943"/>
    </source>
</evidence>
<accession>A0A1I1TDK8</accession>
<organism evidence="2 3">
    <name type="scientific">Streptomyces aidingensis</name>
    <dbReference type="NCBI Taxonomy" id="910347"/>
    <lineage>
        <taxon>Bacteria</taxon>
        <taxon>Bacillati</taxon>
        <taxon>Actinomycetota</taxon>
        <taxon>Actinomycetes</taxon>
        <taxon>Kitasatosporales</taxon>
        <taxon>Streptomycetaceae</taxon>
        <taxon>Streptomyces</taxon>
    </lineage>
</organism>
<reference evidence="2 3" key="1">
    <citation type="submission" date="2016-10" db="EMBL/GenBank/DDBJ databases">
        <authorList>
            <person name="de Groot N.N."/>
        </authorList>
    </citation>
    <scope>NUCLEOTIDE SEQUENCE [LARGE SCALE GENOMIC DNA]</scope>
    <source>
        <strain evidence="2 3">CGMCC 4.5739</strain>
    </source>
</reference>
<dbReference type="GO" id="GO:0003677">
    <property type="term" value="F:DNA binding"/>
    <property type="evidence" value="ECO:0007669"/>
    <property type="project" value="InterPro"/>
</dbReference>
<dbReference type="EMBL" id="FOLM01000019">
    <property type="protein sequence ID" value="SFD56684.1"/>
    <property type="molecule type" value="Genomic_DNA"/>
</dbReference>
<dbReference type="InterPro" id="IPR001387">
    <property type="entry name" value="Cro/C1-type_HTH"/>
</dbReference>
<protein>
    <submittedName>
        <fullName evidence="2">Helix-turn-helix</fullName>
    </submittedName>
</protein>
<dbReference type="PROSITE" id="PS50943">
    <property type="entry name" value="HTH_CROC1"/>
    <property type="match status" value="1"/>
</dbReference>
<dbReference type="AlphaFoldDB" id="A0A1I1TDK8"/>
<evidence type="ECO:0000313" key="3">
    <source>
        <dbReference type="Proteomes" id="UP000199207"/>
    </source>
</evidence>
<name>A0A1I1TDK8_9ACTN</name>
<proteinExistence type="predicted"/>
<keyword evidence="3" id="KW-1185">Reference proteome</keyword>